<protein>
    <submittedName>
        <fullName evidence="1">DNA replication helicase dna2, putative</fullName>
    </submittedName>
</protein>
<evidence type="ECO:0000313" key="1">
    <source>
        <dbReference type="EMBL" id="JAD91486.1"/>
    </source>
</evidence>
<sequence length="39" mass="4321">MTALSGFMISFNFKCDRSLPENLSLALAISNEPQHNLLP</sequence>
<keyword evidence="1" id="KW-0378">Hydrolase</keyword>
<proteinExistence type="predicted"/>
<keyword evidence="1" id="KW-0347">Helicase</keyword>
<dbReference type="GO" id="GO:0004386">
    <property type="term" value="F:helicase activity"/>
    <property type="evidence" value="ECO:0007669"/>
    <property type="project" value="UniProtKB-KW"/>
</dbReference>
<organism evidence="1">
    <name type="scientific">Arundo donax</name>
    <name type="common">Giant reed</name>
    <name type="synonym">Donax arundinaceus</name>
    <dbReference type="NCBI Taxonomy" id="35708"/>
    <lineage>
        <taxon>Eukaryota</taxon>
        <taxon>Viridiplantae</taxon>
        <taxon>Streptophyta</taxon>
        <taxon>Embryophyta</taxon>
        <taxon>Tracheophyta</taxon>
        <taxon>Spermatophyta</taxon>
        <taxon>Magnoliopsida</taxon>
        <taxon>Liliopsida</taxon>
        <taxon>Poales</taxon>
        <taxon>Poaceae</taxon>
        <taxon>PACMAD clade</taxon>
        <taxon>Arundinoideae</taxon>
        <taxon>Arundineae</taxon>
        <taxon>Arundo</taxon>
    </lineage>
</organism>
<name>A0A0A9DUM1_ARUDO</name>
<dbReference type="EMBL" id="GBRH01206409">
    <property type="protein sequence ID" value="JAD91486.1"/>
    <property type="molecule type" value="Transcribed_RNA"/>
</dbReference>
<keyword evidence="1" id="KW-0067">ATP-binding</keyword>
<reference evidence="1" key="2">
    <citation type="journal article" date="2015" name="Data Brief">
        <title>Shoot transcriptome of the giant reed, Arundo donax.</title>
        <authorList>
            <person name="Barrero R.A."/>
            <person name="Guerrero F.D."/>
            <person name="Moolhuijzen P."/>
            <person name="Goolsby J.A."/>
            <person name="Tidwell J."/>
            <person name="Bellgard S.E."/>
            <person name="Bellgard M.I."/>
        </authorList>
    </citation>
    <scope>NUCLEOTIDE SEQUENCE</scope>
    <source>
        <tissue evidence="1">Shoot tissue taken approximately 20 cm above the soil surface</tissue>
    </source>
</reference>
<keyword evidence="1" id="KW-0547">Nucleotide-binding</keyword>
<accession>A0A0A9DUM1</accession>
<dbReference type="AlphaFoldDB" id="A0A0A9DUM1"/>
<reference evidence="1" key="1">
    <citation type="submission" date="2014-09" db="EMBL/GenBank/DDBJ databases">
        <authorList>
            <person name="Magalhaes I.L.F."/>
            <person name="Oliveira U."/>
            <person name="Santos F.R."/>
            <person name="Vidigal T.H.D.A."/>
            <person name="Brescovit A.D."/>
            <person name="Santos A.J."/>
        </authorList>
    </citation>
    <scope>NUCLEOTIDE SEQUENCE</scope>
    <source>
        <tissue evidence="1">Shoot tissue taken approximately 20 cm above the soil surface</tissue>
    </source>
</reference>